<dbReference type="GO" id="GO:0006284">
    <property type="term" value="P:base-excision repair"/>
    <property type="evidence" value="ECO:0007669"/>
    <property type="project" value="InterPro"/>
</dbReference>
<dbReference type="InterPro" id="IPR036995">
    <property type="entry name" value="MPG_sf"/>
</dbReference>
<evidence type="ECO:0000256" key="4">
    <source>
        <dbReference type="ARBA" id="ARBA00023204"/>
    </source>
</evidence>
<comment type="similarity">
    <text evidence="1 5">Belongs to the DNA glycosylase MPG family.</text>
</comment>
<gene>
    <name evidence="6" type="ORF">EXY26_10580</name>
</gene>
<name>A0A4Y8U133_9MICC</name>
<dbReference type="GO" id="GO:0003905">
    <property type="term" value="F:alkylbase DNA N-glycosylase activity"/>
    <property type="evidence" value="ECO:0007669"/>
    <property type="project" value="InterPro"/>
</dbReference>
<dbReference type="SUPFAM" id="SSF50486">
    <property type="entry name" value="FMT C-terminal domain-like"/>
    <property type="match status" value="1"/>
</dbReference>
<evidence type="ECO:0000313" key="6">
    <source>
        <dbReference type="EMBL" id="TFH57404.1"/>
    </source>
</evidence>
<dbReference type="AlphaFoldDB" id="A0A4Y8U133"/>
<dbReference type="PANTHER" id="PTHR10429:SF0">
    <property type="entry name" value="DNA-3-METHYLADENINE GLYCOSYLASE"/>
    <property type="match status" value="1"/>
</dbReference>
<evidence type="ECO:0000256" key="1">
    <source>
        <dbReference type="ARBA" id="ARBA00009232"/>
    </source>
</evidence>
<dbReference type="HAMAP" id="MF_00527">
    <property type="entry name" value="3MGH"/>
    <property type="match status" value="1"/>
</dbReference>
<protein>
    <recommendedName>
        <fullName evidence="5">Putative 3-methyladenine DNA glycosylase</fullName>
        <ecNumber evidence="5">3.2.2.-</ecNumber>
    </recommendedName>
</protein>
<dbReference type="Pfam" id="PF02245">
    <property type="entry name" value="Pur_DNA_glyco"/>
    <property type="match status" value="1"/>
</dbReference>
<dbReference type="InterPro" id="IPR011034">
    <property type="entry name" value="Formyl_transferase-like_C_sf"/>
</dbReference>
<dbReference type="InterPro" id="IPR003180">
    <property type="entry name" value="MPG"/>
</dbReference>
<dbReference type="RefSeq" id="WP_134780326.1">
    <property type="nucleotide sequence ID" value="NZ_SPDS01000001.1"/>
</dbReference>
<evidence type="ECO:0000313" key="7">
    <source>
        <dbReference type="Proteomes" id="UP000297638"/>
    </source>
</evidence>
<keyword evidence="4 5" id="KW-0234">DNA repair</keyword>
<evidence type="ECO:0000256" key="3">
    <source>
        <dbReference type="ARBA" id="ARBA00022801"/>
    </source>
</evidence>
<dbReference type="Gene3D" id="3.10.300.10">
    <property type="entry name" value="Methylpurine-DNA glycosylase (MPG)"/>
    <property type="match status" value="1"/>
</dbReference>
<dbReference type="EC" id="3.2.2.-" evidence="5"/>
<keyword evidence="3 5" id="KW-0378">Hydrolase</keyword>
<keyword evidence="6" id="KW-0326">Glycosidase</keyword>
<evidence type="ECO:0000256" key="2">
    <source>
        <dbReference type="ARBA" id="ARBA00022763"/>
    </source>
</evidence>
<dbReference type="PANTHER" id="PTHR10429">
    <property type="entry name" value="DNA-3-METHYLADENINE GLYCOSYLASE"/>
    <property type="match status" value="1"/>
</dbReference>
<dbReference type="GO" id="GO:0003677">
    <property type="term" value="F:DNA binding"/>
    <property type="evidence" value="ECO:0007669"/>
    <property type="project" value="InterPro"/>
</dbReference>
<keyword evidence="2 5" id="KW-0227">DNA damage</keyword>
<organism evidence="6 7">
    <name type="scientific">Glutamicibacter arilaitensis</name>
    <dbReference type="NCBI Taxonomy" id="256701"/>
    <lineage>
        <taxon>Bacteria</taxon>
        <taxon>Bacillati</taxon>
        <taxon>Actinomycetota</taxon>
        <taxon>Actinomycetes</taxon>
        <taxon>Micrococcales</taxon>
        <taxon>Micrococcaceae</taxon>
        <taxon>Glutamicibacter</taxon>
    </lineage>
</organism>
<dbReference type="NCBIfam" id="TIGR00567">
    <property type="entry name" value="3mg"/>
    <property type="match status" value="1"/>
</dbReference>
<dbReference type="Proteomes" id="UP000297638">
    <property type="component" value="Unassembled WGS sequence"/>
</dbReference>
<dbReference type="NCBIfam" id="NF002003">
    <property type="entry name" value="PRK00802.1-3"/>
    <property type="match status" value="1"/>
</dbReference>
<dbReference type="EMBL" id="SPDS01000001">
    <property type="protein sequence ID" value="TFH57404.1"/>
    <property type="molecule type" value="Genomic_DNA"/>
</dbReference>
<accession>A0A4Y8U133</accession>
<reference evidence="6 7" key="1">
    <citation type="submission" date="2019-03" db="EMBL/GenBank/DDBJ databases">
        <title>Glutamicibacter sp. LJH19 genome.</title>
        <authorList>
            <person name="Sinai Borker S."/>
            <person name="Kumar R."/>
        </authorList>
    </citation>
    <scope>NUCLEOTIDE SEQUENCE [LARGE SCALE GENOMIC DNA]</scope>
    <source>
        <strain evidence="6 7">LJH19</strain>
    </source>
</reference>
<comment type="caution">
    <text evidence="6">The sequence shown here is derived from an EMBL/GenBank/DDBJ whole genome shotgun (WGS) entry which is preliminary data.</text>
</comment>
<proteinExistence type="inferred from homology"/>
<sequence length="224" mass="24003">MDRSFFLPDALDVAPRLLGAVLTVDSIDGPVSVRITETEAYMGLGTAGPYDPGSHSKDRKTERNASMFLEPGHAYVYFTYGMHYALNFVCSPPGAASGVLIRSGEIISGADLARARRLEKRPIRYARNPIPEIQLARGPGNLATALGLTRLEHDGLDLFAAPFTLHAAPGLPGALRTGPRVGVAGIAGGPQFPWRFWLPDELSVSAFRPGRDAPGAVTGIRNRK</sequence>
<dbReference type="CDD" id="cd00540">
    <property type="entry name" value="AAG"/>
    <property type="match status" value="1"/>
</dbReference>
<evidence type="ECO:0000256" key="5">
    <source>
        <dbReference type="HAMAP-Rule" id="MF_00527"/>
    </source>
</evidence>